<name>A0ABS6XDD0_9BACT</name>
<comment type="caution">
    <text evidence="1">The sequence shown here is derived from an EMBL/GenBank/DDBJ whole genome shotgun (WGS) entry which is preliminary data.</text>
</comment>
<dbReference type="Proteomes" id="UP000774935">
    <property type="component" value="Unassembled WGS sequence"/>
</dbReference>
<sequence>MRKTVVLNVVGLSGSLIGEHTPFLKRWSDQGQQATIQPAMPAVTCSAQATYMTGKWPEEHGIVGNGWYFKDECEIKFWRQSNKLIQAPKIWDVAKAMDPSFTVSNMCWWYNMYSSADYSLTPRPQYLADGRKLPDCYTQPAELRDTLQAKLGTFPLFNYWGPATSIKSSQWIADASKITDDLYDPTLTLIYMPHLDYNLQRFGPSDPRIAKDLREIDTVCEDLISFYEAKGAQVMVVSEYGISDVSQPVHLNRVLREKGYIAVRDERGTELLDAGISKAFAVTDHQVAHIYVNDPKDLEAVKKLISGVPGVQEVLAGDGRDKYKMAHERCGDLVAIADKGAWFTYYFWLDDAKAPDYARMVDIHKKPGFDPVEMFINPTIKFPKALLGTKLLKKKLGFRTVMDVIPLDATLIKGSHGRVPEDKGEWPVLLTKQKELLPQKELQATDVFEVILQHLQAEQFVLN</sequence>
<proteinExistence type="predicted"/>
<dbReference type="CDD" id="cd16018">
    <property type="entry name" value="Enpp"/>
    <property type="match status" value="1"/>
</dbReference>
<dbReference type="InterPro" id="IPR002591">
    <property type="entry name" value="Phosphodiest/P_Trfase"/>
</dbReference>
<accession>A0ABS6XDD0</accession>
<reference evidence="1 2" key="1">
    <citation type="submission" date="2021-07" db="EMBL/GenBank/DDBJ databases">
        <authorList>
            <person name="Kim M.K."/>
        </authorList>
    </citation>
    <scope>NUCLEOTIDE SEQUENCE [LARGE SCALE GENOMIC DNA]</scope>
    <source>
        <strain evidence="1 2">HLY7-15</strain>
    </source>
</reference>
<dbReference type="Pfam" id="PF01663">
    <property type="entry name" value="Phosphodiest"/>
    <property type="match status" value="1"/>
</dbReference>
<keyword evidence="2" id="KW-1185">Reference proteome</keyword>
<dbReference type="InterPro" id="IPR017850">
    <property type="entry name" value="Alkaline_phosphatase_core_sf"/>
</dbReference>
<organism evidence="1 2">
    <name type="scientific">Pontibacter populi</name>
    <dbReference type="NCBI Taxonomy" id="890055"/>
    <lineage>
        <taxon>Bacteria</taxon>
        <taxon>Pseudomonadati</taxon>
        <taxon>Bacteroidota</taxon>
        <taxon>Cytophagia</taxon>
        <taxon>Cytophagales</taxon>
        <taxon>Hymenobacteraceae</taxon>
        <taxon>Pontibacter</taxon>
    </lineage>
</organism>
<dbReference type="PANTHER" id="PTHR10151">
    <property type="entry name" value="ECTONUCLEOTIDE PYROPHOSPHATASE/PHOSPHODIESTERASE"/>
    <property type="match status" value="1"/>
</dbReference>
<evidence type="ECO:0000313" key="1">
    <source>
        <dbReference type="EMBL" id="MBW3365997.1"/>
    </source>
</evidence>
<gene>
    <name evidence="1" type="ORF">KYK27_13125</name>
</gene>
<dbReference type="Gene3D" id="3.40.720.10">
    <property type="entry name" value="Alkaline Phosphatase, subunit A"/>
    <property type="match status" value="1"/>
</dbReference>
<dbReference type="RefSeq" id="WP_199110498.1">
    <property type="nucleotide sequence ID" value="NZ_JAHWXQ010000003.1"/>
</dbReference>
<dbReference type="EMBL" id="JAHWXQ010000003">
    <property type="protein sequence ID" value="MBW3365997.1"/>
    <property type="molecule type" value="Genomic_DNA"/>
</dbReference>
<protein>
    <submittedName>
        <fullName evidence="1">Alkaline phosphatase family protein</fullName>
    </submittedName>
</protein>
<evidence type="ECO:0000313" key="2">
    <source>
        <dbReference type="Proteomes" id="UP000774935"/>
    </source>
</evidence>
<dbReference type="PANTHER" id="PTHR10151:SF120">
    <property type="entry name" value="BIS(5'-ADENOSYL)-TRIPHOSPHATASE"/>
    <property type="match status" value="1"/>
</dbReference>
<dbReference type="SUPFAM" id="SSF53649">
    <property type="entry name" value="Alkaline phosphatase-like"/>
    <property type="match status" value="1"/>
</dbReference>